<dbReference type="GO" id="GO:0006598">
    <property type="term" value="P:polyamine catabolic process"/>
    <property type="evidence" value="ECO:0007669"/>
    <property type="project" value="TreeGrafter"/>
</dbReference>
<accession>A0A193LJR4</accession>
<evidence type="ECO:0000313" key="1">
    <source>
        <dbReference type="EMBL" id="ANO52639.1"/>
    </source>
</evidence>
<dbReference type="RefSeq" id="WP_068618162.1">
    <property type="nucleotide sequence ID" value="NZ_CP016268.1"/>
</dbReference>
<dbReference type="PANTHER" id="PTHR43235">
    <property type="entry name" value="GLUTAMINE AMIDOTRANSFERASE PB2B2.05-RELATED"/>
    <property type="match status" value="1"/>
</dbReference>
<evidence type="ECO:0000313" key="2">
    <source>
        <dbReference type="Proteomes" id="UP000092695"/>
    </source>
</evidence>
<dbReference type="STRING" id="1548547.BA177_16905"/>
<sequence length="230" mass="25391">MSRPLIGITGPRRGAVGPRLCIHLGVWLAGGRAVQLRPGSPVDTSALDGVIISGGHDVEPTLYKAEAEVVGNYDPERDRFEAAIIDSALRDETPLLGICRGAQLLNVRMGGSLFQDLRKRRRKTSRRRFILPLKTLCLDGGSRLARILGAGDIRINSLHNQSIDRVGNSLTISGRDLDDIVQAVERANHPFLHGVQWHPEFLIYSARQRRLFRALLAAAADYRAARDRHA</sequence>
<dbReference type="PANTHER" id="PTHR43235:SF1">
    <property type="entry name" value="GLUTAMINE AMIDOTRANSFERASE PB2B2.05-RELATED"/>
    <property type="match status" value="1"/>
</dbReference>
<dbReference type="SUPFAM" id="SSF52317">
    <property type="entry name" value="Class I glutamine amidotransferase-like"/>
    <property type="match status" value="1"/>
</dbReference>
<dbReference type="Proteomes" id="UP000092695">
    <property type="component" value="Chromosome"/>
</dbReference>
<reference evidence="1 2" key="1">
    <citation type="submission" date="2016-06" db="EMBL/GenBank/DDBJ databases">
        <title>Complete genome sequence of a deep-branching marine Gamma Proteobacterium Woeseia oceani type strain XK5.</title>
        <authorList>
            <person name="Mu D."/>
            <person name="Du Z."/>
        </authorList>
    </citation>
    <scope>NUCLEOTIDE SEQUENCE [LARGE SCALE GENOMIC DNA]</scope>
    <source>
        <strain evidence="1 2">XK5</strain>
    </source>
</reference>
<dbReference type="InterPro" id="IPR011697">
    <property type="entry name" value="Peptidase_C26"/>
</dbReference>
<dbReference type="InterPro" id="IPR044668">
    <property type="entry name" value="PuuD-like"/>
</dbReference>
<dbReference type="EMBL" id="CP016268">
    <property type="protein sequence ID" value="ANO52639.1"/>
    <property type="molecule type" value="Genomic_DNA"/>
</dbReference>
<dbReference type="GO" id="GO:0005829">
    <property type="term" value="C:cytosol"/>
    <property type="evidence" value="ECO:0007669"/>
    <property type="project" value="TreeGrafter"/>
</dbReference>
<dbReference type="CDD" id="cd01745">
    <property type="entry name" value="GATase1_2"/>
    <property type="match status" value="1"/>
</dbReference>
<organism evidence="1 2">
    <name type="scientific">Woeseia oceani</name>
    <dbReference type="NCBI Taxonomy" id="1548547"/>
    <lineage>
        <taxon>Bacteria</taxon>
        <taxon>Pseudomonadati</taxon>
        <taxon>Pseudomonadota</taxon>
        <taxon>Gammaproteobacteria</taxon>
        <taxon>Woeseiales</taxon>
        <taxon>Woeseiaceae</taxon>
        <taxon>Woeseia</taxon>
    </lineage>
</organism>
<name>A0A193LJR4_9GAMM</name>
<gene>
    <name evidence="1" type="ORF">BA177_16905</name>
</gene>
<dbReference type="GO" id="GO:0033969">
    <property type="term" value="F:gamma-glutamyl-gamma-aminobutyrate hydrolase activity"/>
    <property type="evidence" value="ECO:0007669"/>
    <property type="project" value="TreeGrafter"/>
</dbReference>
<proteinExistence type="predicted"/>
<dbReference type="PROSITE" id="PS51273">
    <property type="entry name" value="GATASE_TYPE_1"/>
    <property type="match status" value="1"/>
</dbReference>
<dbReference type="Pfam" id="PF07722">
    <property type="entry name" value="Peptidase_C26"/>
    <property type="match status" value="1"/>
</dbReference>
<dbReference type="KEGG" id="woc:BA177_16905"/>
<dbReference type="OrthoDB" id="9813383at2"/>
<dbReference type="Gene3D" id="3.40.50.880">
    <property type="match status" value="1"/>
</dbReference>
<keyword evidence="2" id="KW-1185">Reference proteome</keyword>
<protein>
    <submittedName>
        <fullName evidence="1">Peptidase C26</fullName>
    </submittedName>
</protein>
<dbReference type="InterPro" id="IPR029062">
    <property type="entry name" value="Class_I_gatase-like"/>
</dbReference>
<dbReference type="AlphaFoldDB" id="A0A193LJR4"/>